<dbReference type="PANTHER" id="PTHR33337:SF40">
    <property type="entry name" value="CENP-V_GFA DOMAIN-CONTAINING PROTEIN-RELATED"/>
    <property type="match status" value="1"/>
</dbReference>
<dbReference type="Proteomes" id="UP000019063">
    <property type="component" value="Unassembled WGS sequence"/>
</dbReference>
<gene>
    <name evidence="6" type="ORF">ATO8_05421</name>
</gene>
<dbReference type="eggNOG" id="COG3791">
    <property type="taxonomic scope" value="Bacteria"/>
</dbReference>
<keyword evidence="2" id="KW-0479">Metal-binding</keyword>
<protein>
    <submittedName>
        <fullName evidence="6">Glutathione-dependent formaldehyde-activating protein</fullName>
    </submittedName>
</protein>
<dbReference type="PROSITE" id="PS51891">
    <property type="entry name" value="CENP_V_GFA"/>
    <property type="match status" value="1"/>
</dbReference>
<dbReference type="GO" id="GO:0046872">
    <property type="term" value="F:metal ion binding"/>
    <property type="evidence" value="ECO:0007669"/>
    <property type="project" value="UniProtKB-KW"/>
</dbReference>
<accession>W4HM27</accession>
<dbReference type="PANTHER" id="PTHR33337">
    <property type="entry name" value="GFA DOMAIN-CONTAINING PROTEIN"/>
    <property type="match status" value="1"/>
</dbReference>
<evidence type="ECO:0000259" key="5">
    <source>
        <dbReference type="PROSITE" id="PS51891"/>
    </source>
</evidence>
<dbReference type="InterPro" id="IPR006913">
    <property type="entry name" value="CENP-V/GFA"/>
</dbReference>
<evidence type="ECO:0000313" key="6">
    <source>
        <dbReference type="EMBL" id="ETW13443.1"/>
    </source>
</evidence>
<dbReference type="EMBL" id="AQQW01000003">
    <property type="protein sequence ID" value="ETW13443.1"/>
    <property type="molecule type" value="Genomic_DNA"/>
</dbReference>
<dbReference type="AlphaFoldDB" id="W4HM27"/>
<comment type="similarity">
    <text evidence="1">Belongs to the Gfa family.</text>
</comment>
<sequence>MTAEIRGDGHMTDRSGHCLCGAVSFTATDVKKGFGACHCKMCQRWAGAAMLAVTVPATEMRIWGQDSVRTRATSDWATRSWCDVCGSNLWYRLTTDGDAAAYEVPLGLFDDVSGFTLEQEIFVDQKSDAFELKGDHARLTEAEVLRKFGLQTAT</sequence>
<dbReference type="GO" id="GO:0016846">
    <property type="term" value="F:carbon-sulfur lyase activity"/>
    <property type="evidence" value="ECO:0007669"/>
    <property type="project" value="InterPro"/>
</dbReference>
<keyword evidence="3" id="KW-0862">Zinc</keyword>
<name>W4HM27_9RHOB</name>
<dbReference type="SUPFAM" id="SSF51316">
    <property type="entry name" value="Mss4-like"/>
    <property type="match status" value="1"/>
</dbReference>
<dbReference type="Gene3D" id="3.90.1590.10">
    <property type="entry name" value="glutathione-dependent formaldehyde- activating enzyme (gfa)"/>
    <property type="match status" value="1"/>
</dbReference>
<evidence type="ECO:0000313" key="7">
    <source>
        <dbReference type="Proteomes" id="UP000019063"/>
    </source>
</evidence>
<reference evidence="6 7" key="1">
    <citation type="journal article" date="2014" name="Antonie Van Leeuwenhoek">
        <title>Roseivivax atlanticus sp. nov., isolated from surface seawater of the Atlantic Ocean.</title>
        <authorList>
            <person name="Li G."/>
            <person name="Lai Q."/>
            <person name="Liu X."/>
            <person name="Sun F."/>
            <person name="Shao Z."/>
        </authorList>
    </citation>
    <scope>NUCLEOTIDE SEQUENCE [LARGE SCALE GENOMIC DNA]</scope>
    <source>
        <strain evidence="6 7">22II-s10s</strain>
    </source>
</reference>
<dbReference type="Pfam" id="PF04828">
    <property type="entry name" value="GFA"/>
    <property type="match status" value="1"/>
</dbReference>
<keyword evidence="4" id="KW-0456">Lyase</keyword>
<evidence type="ECO:0000256" key="4">
    <source>
        <dbReference type="ARBA" id="ARBA00023239"/>
    </source>
</evidence>
<organism evidence="6 7">
    <name type="scientific">Roseivivax marinus</name>
    <dbReference type="NCBI Taxonomy" id="1379903"/>
    <lineage>
        <taxon>Bacteria</taxon>
        <taxon>Pseudomonadati</taxon>
        <taxon>Pseudomonadota</taxon>
        <taxon>Alphaproteobacteria</taxon>
        <taxon>Rhodobacterales</taxon>
        <taxon>Roseobacteraceae</taxon>
        <taxon>Roseivivax</taxon>
    </lineage>
</organism>
<feature type="domain" description="CENP-V/GFA" evidence="5">
    <location>
        <begin position="14"/>
        <end position="131"/>
    </location>
</feature>
<comment type="caution">
    <text evidence="6">The sequence shown here is derived from an EMBL/GenBank/DDBJ whole genome shotgun (WGS) entry which is preliminary data.</text>
</comment>
<evidence type="ECO:0000256" key="1">
    <source>
        <dbReference type="ARBA" id="ARBA00005495"/>
    </source>
</evidence>
<evidence type="ECO:0000256" key="2">
    <source>
        <dbReference type="ARBA" id="ARBA00022723"/>
    </source>
</evidence>
<proteinExistence type="inferred from homology"/>
<evidence type="ECO:0000256" key="3">
    <source>
        <dbReference type="ARBA" id="ARBA00022833"/>
    </source>
</evidence>
<dbReference type="InterPro" id="IPR011057">
    <property type="entry name" value="Mss4-like_sf"/>
</dbReference>
<keyword evidence="7" id="KW-1185">Reference proteome</keyword>
<dbReference type="STRING" id="1379903.ATO8_05421"/>